<organism evidence="3 4">
    <name type="scientific">Polynucleobacter kasalickyi</name>
    <dbReference type="NCBI Taxonomy" id="1938817"/>
    <lineage>
        <taxon>Bacteria</taxon>
        <taxon>Pseudomonadati</taxon>
        <taxon>Pseudomonadota</taxon>
        <taxon>Betaproteobacteria</taxon>
        <taxon>Burkholderiales</taxon>
        <taxon>Burkholderiaceae</taxon>
        <taxon>Polynucleobacter</taxon>
    </lineage>
</organism>
<proteinExistence type="predicted"/>
<name>A0A1W2AVD3_9BURK</name>
<reference evidence="3 4" key="1">
    <citation type="submission" date="2017-04" db="EMBL/GenBank/DDBJ databases">
        <authorList>
            <person name="Afonso C.L."/>
            <person name="Miller P.J."/>
            <person name="Scott M.A."/>
            <person name="Spackman E."/>
            <person name="Goraichik I."/>
            <person name="Dimitrov K.M."/>
            <person name="Suarez D.L."/>
            <person name="Swayne D.E."/>
        </authorList>
    </citation>
    <scope>NUCLEOTIDE SEQUENCE [LARGE SCALE GENOMIC DNA]</scope>
    <source>
        <strain evidence="3 4">VK13</strain>
    </source>
</reference>
<dbReference type="InterPro" id="IPR038375">
    <property type="entry name" value="NDUFAF7_sf"/>
</dbReference>
<dbReference type="PANTHER" id="PTHR12049">
    <property type="entry name" value="PROTEIN ARGININE METHYLTRANSFERASE NDUFAF7, MITOCHONDRIAL"/>
    <property type="match status" value="1"/>
</dbReference>
<evidence type="ECO:0000256" key="2">
    <source>
        <dbReference type="ARBA" id="ARBA00022679"/>
    </source>
</evidence>
<evidence type="ECO:0000313" key="4">
    <source>
        <dbReference type="Proteomes" id="UP000192708"/>
    </source>
</evidence>
<sequence>MEILSNTEALSHCRQLSILIDEVIQKSDNRLLFSDFMDLALYSPTLGYYTGGAMKLGSKGDFITAPEISPYFGASIAETISPVIQHFRAGRHIAKILEFGAGSGALAASILLQLHQLNTLPHVYQILEVSPDLQERQKTHLQQFIKEHQIPVAIEWLSAMPVEFDGVILANEVIDAFPVDLIIKKADGWYYRGITQNPHASSPSFSDHWIWIDYQKVPMEDLPTYLRENDTDLPVGYQTETHLRAQSWIAMIAKSLRQGLLMTIDYGFPAKEYYHPQRAQGTIIAHHQHHSINDLFYLPGLCDLTAHVEWTSLNQVALNEGLDLIAYLSQGAYLLDAGIGQLLLSNADINDPMRFLPQSNALQKLISEAEMGELFKVAAWSMNRLKDDSLDELLNTLPGFRGRMRLL</sequence>
<protein>
    <submittedName>
        <fullName evidence="3">SAM-dependent methyltransferase, MidA family</fullName>
    </submittedName>
</protein>
<dbReference type="STRING" id="1938817.SAMN06296008_110102"/>
<dbReference type="RefSeq" id="WP_084284097.1">
    <property type="nucleotide sequence ID" value="NZ_FWXJ01000010.1"/>
</dbReference>
<dbReference type="Gene3D" id="3.40.50.12710">
    <property type="match status" value="1"/>
</dbReference>
<dbReference type="Proteomes" id="UP000192708">
    <property type="component" value="Unassembled WGS sequence"/>
</dbReference>
<dbReference type="GO" id="GO:0032259">
    <property type="term" value="P:methylation"/>
    <property type="evidence" value="ECO:0007669"/>
    <property type="project" value="UniProtKB-KW"/>
</dbReference>
<evidence type="ECO:0000313" key="3">
    <source>
        <dbReference type="EMBL" id="SMC64574.1"/>
    </source>
</evidence>
<dbReference type="AlphaFoldDB" id="A0A1W2AVD3"/>
<dbReference type="OrthoDB" id="9794208at2"/>
<keyword evidence="2 3" id="KW-0808">Transferase</keyword>
<dbReference type="EMBL" id="FWXJ01000010">
    <property type="protein sequence ID" value="SMC64574.1"/>
    <property type="molecule type" value="Genomic_DNA"/>
</dbReference>
<dbReference type="GO" id="GO:0035243">
    <property type="term" value="F:protein-arginine omega-N symmetric methyltransferase activity"/>
    <property type="evidence" value="ECO:0007669"/>
    <property type="project" value="TreeGrafter"/>
</dbReference>
<gene>
    <name evidence="3" type="ORF">SAMN06296008_110102</name>
</gene>
<evidence type="ECO:0000256" key="1">
    <source>
        <dbReference type="ARBA" id="ARBA00022603"/>
    </source>
</evidence>
<dbReference type="SUPFAM" id="SSF53335">
    <property type="entry name" value="S-adenosyl-L-methionine-dependent methyltransferases"/>
    <property type="match status" value="1"/>
</dbReference>
<dbReference type="InterPro" id="IPR029063">
    <property type="entry name" value="SAM-dependent_MTases_sf"/>
</dbReference>
<dbReference type="PANTHER" id="PTHR12049:SF7">
    <property type="entry name" value="PROTEIN ARGININE METHYLTRANSFERASE NDUFAF7, MITOCHONDRIAL"/>
    <property type="match status" value="1"/>
</dbReference>
<dbReference type="Pfam" id="PF02636">
    <property type="entry name" value="Methyltransf_28"/>
    <property type="match status" value="1"/>
</dbReference>
<keyword evidence="1 3" id="KW-0489">Methyltransferase</keyword>
<accession>A0A1W2AVD3</accession>
<keyword evidence="4" id="KW-1185">Reference proteome</keyword>
<dbReference type="InterPro" id="IPR003788">
    <property type="entry name" value="NDUFAF7"/>
</dbReference>